<dbReference type="EMBL" id="CAJOAZ010005464">
    <property type="protein sequence ID" value="CAF4101048.1"/>
    <property type="molecule type" value="Genomic_DNA"/>
</dbReference>
<sequence length="809" mass="94772">MGIFGSKSRRHVTPIETNISSNESSPTRSQTLHNIYRNNKFIFIYVDANANESDVIYQNCLSRLQHIFISFHTFTNLKDFMKFLSTIKTEMIILVISNDFFEQIYSRLKPFTQIHSIYILSSDIEKKNISYQEHNKIQGVFTRIESICNFLQRNTKYFKQDSFTMSIIPSMKYTKNNLQQINQLFIYWMLVKQIILEIKYDNNNNALRNFTKFCRIQYFNNNIELININEFEKNYYKHSPIWWYTQKTFLFHMLNQGFQTQDIEIIIRMTFFIKDLYQQMDTLKTIKLPIITYRTQNISNSDFEKMKNIQGNLLSFNNFLITNSNHETSLNMAQKNNTEISVVFSIKIESNQPSSPYALLKNNSILFSMHCIFHIINIKQIENYLWKIDLLLTDNHDKQIINLTNLLRYETQESMNWFKLPQLISSIHDYDHAKDVYFSLLEYFISENDILKVGYIYNELGILYDQTCNYTLALSYYEKAIEIQQKYLPLNHRSLSISYNNMGEVQRQMGDYLNALSTHKKTLYMKQKILPENDLSFATTYNNIGLTNELLGEFSTALSFYEKAIEIKRKILPPNHQELATTYNNISELQRAMGNFSIALINLEKALHIRLKKVSSTDSSLAVIYNNIGLIHQELGDFSKAILYLEKSLDVKLKHFPSNHPSLAFSYSNIGAIHQQMGHFSQALRSYQIALDIQQKTLPSDHPDLAAIYNNIGVSYQSMKQHLTALDYYKKALAIQNKSLPSTHPDIATTYNSLATVFVNLGEYENALKYEQHALDIANQTLAPDHPHLVTFRDYYERINIKVKSMKNK</sequence>
<name>A0A814D090_9BILA</name>
<dbReference type="PANTHER" id="PTHR45641">
    <property type="entry name" value="TETRATRICOPEPTIDE REPEAT PROTEIN (AFU_ORTHOLOGUE AFUA_6G03870)"/>
    <property type="match status" value="1"/>
</dbReference>
<reference evidence="4" key="1">
    <citation type="submission" date="2021-02" db="EMBL/GenBank/DDBJ databases">
        <authorList>
            <person name="Nowell W R."/>
        </authorList>
    </citation>
    <scope>NUCLEOTIDE SEQUENCE</scope>
</reference>
<dbReference type="InterPro" id="IPR011990">
    <property type="entry name" value="TPR-like_helical_dom_sf"/>
</dbReference>
<dbReference type="EMBL" id="CAJNOG010000106">
    <property type="protein sequence ID" value="CAF0950444.1"/>
    <property type="molecule type" value="Genomic_DNA"/>
</dbReference>
<proteinExistence type="predicted"/>
<evidence type="ECO:0000313" key="4">
    <source>
        <dbReference type="EMBL" id="CAF0950444.1"/>
    </source>
</evidence>
<feature type="repeat" description="TPR" evidence="3">
    <location>
        <begin position="664"/>
        <end position="697"/>
    </location>
</feature>
<dbReference type="Proteomes" id="UP000663845">
    <property type="component" value="Unassembled WGS sequence"/>
</dbReference>
<feature type="repeat" description="TPR" evidence="3">
    <location>
        <begin position="538"/>
        <end position="571"/>
    </location>
</feature>
<evidence type="ECO:0000313" key="5">
    <source>
        <dbReference type="EMBL" id="CAF4101048.1"/>
    </source>
</evidence>
<dbReference type="AlphaFoldDB" id="A0A814D090"/>
<keyword evidence="2 3" id="KW-0802">TPR repeat</keyword>
<accession>A0A814D090</accession>
<dbReference type="SUPFAM" id="SSF56399">
    <property type="entry name" value="ADP-ribosylation"/>
    <property type="match status" value="1"/>
</dbReference>
<evidence type="ECO:0000256" key="2">
    <source>
        <dbReference type="ARBA" id="ARBA00022803"/>
    </source>
</evidence>
<dbReference type="PANTHER" id="PTHR45641:SF19">
    <property type="entry name" value="NEPHROCYSTIN-3"/>
    <property type="match status" value="1"/>
</dbReference>
<feature type="repeat" description="TPR" evidence="3">
    <location>
        <begin position="454"/>
        <end position="487"/>
    </location>
</feature>
<comment type="caution">
    <text evidence="4">The sequence shown here is derived from an EMBL/GenBank/DDBJ whole genome shotgun (WGS) entry which is preliminary data.</text>
</comment>
<dbReference type="PROSITE" id="PS50005">
    <property type="entry name" value="TPR"/>
    <property type="match status" value="6"/>
</dbReference>
<feature type="repeat" description="TPR" evidence="3">
    <location>
        <begin position="748"/>
        <end position="781"/>
    </location>
</feature>
<dbReference type="InterPro" id="IPR019734">
    <property type="entry name" value="TPR_rpt"/>
</dbReference>
<organism evidence="4 6">
    <name type="scientific">Adineta steineri</name>
    <dbReference type="NCBI Taxonomy" id="433720"/>
    <lineage>
        <taxon>Eukaryota</taxon>
        <taxon>Metazoa</taxon>
        <taxon>Spiralia</taxon>
        <taxon>Gnathifera</taxon>
        <taxon>Rotifera</taxon>
        <taxon>Eurotatoria</taxon>
        <taxon>Bdelloidea</taxon>
        <taxon>Adinetida</taxon>
        <taxon>Adinetidae</taxon>
        <taxon>Adineta</taxon>
    </lineage>
</organism>
<evidence type="ECO:0000256" key="3">
    <source>
        <dbReference type="PROSITE-ProRule" id="PRU00339"/>
    </source>
</evidence>
<evidence type="ECO:0000256" key="1">
    <source>
        <dbReference type="ARBA" id="ARBA00022737"/>
    </source>
</evidence>
<feature type="repeat" description="TPR" evidence="3">
    <location>
        <begin position="622"/>
        <end position="655"/>
    </location>
</feature>
<dbReference type="Gene3D" id="1.25.40.10">
    <property type="entry name" value="Tetratricopeptide repeat domain"/>
    <property type="match status" value="3"/>
</dbReference>
<dbReference type="Pfam" id="PF13424">
    <property type="entry name" value="TPR_12"/>
    <property type="match status" value="4"/>
</dbReference>
<feature type="repeat" description="TPR" evidence="3">
    <location>
        <begin position="706"/>
        <end position="739"/>
    </location>
</feature>
<dbReference type="SUPFAM" id="SSF48452">
    <property type="entry name" value="TPR-like"/>
    <property type="match status" value="2"/>
</dbReference>
<dbReference type="Proteomes" id="UP000663844">
    <property type="component" value="Unassembled WGS sequence"/>
</dbReference>
<dbReference type="SMART" id="SM00028">
    <property type="entry name" value="TPR"/>
    <property type="match status" value="8"/>
</dbReference>
<gene>
    <name evidence="4" type="ORF">JYZ213_LOCUS13262</name>
    <name evidence="5" type="ORF">OXD698_LOCUS35419</name>
</gene>
<protein>
    <submittedName>
        <fullName evidence="4">Uncharacterized protein</fullName>
    </submittedName>
</protein>
<evidence type="ECO:0000313" key="6">
    <source>
        <dbReference type="Proteomes" id="UP000663845"/>
    </source>
</evidence>
<keyword evidence="1" id="KW-0677">Repeat</keyword>